<feature type="domain" description="ChsH2 rubredoxin-like zinc ribbon" evidence="1">
    <location>
        <begin position="44"/>
        <end position="69"/>
    </location>
</feature>
<dbReference type="PANTHER" id="PTHR34075:SF5">
    <property type="entry name" value="BLR3430 PROTEIN"/>
    <property type="match status" value="1"/>
</dbReference>
<dbReference type="PANTHER" id="PTHR34075">
    <property type="entry name" value="BLR3430 PROTEIN"/>
    <property type="match status" value="1"/>
</dbReference>
<dbReference type="EMBL" id="CP048711">
    <property type="protein sequence ID" value="QIB64143.1"/>
    <property type="molecule type" value="Genomic_DNA"/>
</dbReference>
<keyword evidence="3" id="KW-1185">Reference proteome</keyword>
<evidence type="ECO:0000259" key="1">
    <source>
        <dbReference type="Pfam" id="PF12172"/>
    </source>
</evidence>
<organism evidence="2 3">
    <name type="scientific">Kineobactrum salinum</name>
    <dbReference type="NCBI Taxonomy" id="2708301"/>
    <lineage>
        <taxon>Bacteria</taxon>
        <taxon>Pseudomonadati</taxon>
        <taxon>Pseudomonadota</taxon>
        <taxon>Gammaproteobacteria</taxon>
        <taxon>Cellvibrionales</taxon>
        <taxon>Halieaceae</taxon>
        <taxon>Kineobactrum</taxon>
    </lineage>
</organism>
<name>A0A6C0TX95_9GAMM</name>
<proteinExistence type="predicted"/>
<dbReference type="RefSeq" id="WP_163493393.1">
    <property type="nucleotide sequence ID" value="NZ_CP048711.1"/>
</dbReference>
<dbReference type="Pfam" id="PF12172">
    <property type="entry name" value="zf-ChsH2"/>
    <property type="match status" value="1"/>
</dbReference>
<dbReference type="AlphaFoldDB" id="A0A6C0TX95"/>
<protein>
    <recommendedName>
        <fullName evidence="1">ChsH2 rubredoxin-like zinc ribbon domain-containing protein</fullName>
    </recommendedName>
</protein>
<accession>A0A6C0TX95</accession>
<evidence type="ECO:0000313" key="2">
    <source>
        <dbReference type="EMBL" id="QIB64143.1"/>
    </source>
</evidence>
<gene>
    <name evidence="2" type="ORF">G3T16_00640</name>
</gene>
<dbReference type="InterPro" id="IPR052513">
    <property type="entry name" value="Thioester_dehydratase-like"/>
</dbReference>
<dbReference type="InterPro" id="IPR012340">
    <property type="entry name" value="NA-bd_OB-fold"/>
</dbReference>
<reference evidence="2 3" key="1">
    <citation type="submission" date="2020-02" db="EMBL/GenBank/DDBJ databases">
        <title>Genome sequencing for Kineobactrum sp. M2.</title>
        <authorList>
            <person name="Park S.-J."/>
        </authorList>
    </citation>
    <scope>NUCLEOTIDE SEQUENCE [LARGE SCALE GENOMIC DNA]</scope>
    <source>
        <strain evidence="2 3">M2</strain>
    </source>
</reference>
<dbReference type="Gene3D" id="6.10.30.10">
    <property type="match status" value="1"/>
</dbReference>
<sequence length="168" mass="18172">MSDSNPRHSQLAREALGREATRVVKAWLPGEPVEGWCVEGFACQRCRDCGTRQYPPRALCRACLGEALEWSRVRGSTQLLAATRLHVSMHPFFRAGAPWAVGLLCVADGLCVYAFLEDGPCSPGESLTLYQAADPVGEAVVLALRPGEDTLERAAALAARLTCKKSMV</sequence>
<dbReference type="InterPro" id="IPR022002">
    <property type="entry name" value="ChsH2_Znr"/>
</dbReference>
<dbReference type="Proteomes" id="UP000477680">
    <property type="component" value="Chromosome"/>
</dbReference>
<dbReference type="SUPFAM" id="SSF50249">
    <property type="entry name" value="Nucleic acid-binding proteins"/>
    <property type="match status" value="1"/>
</dbReference>
<dbReference type="KEGG" id="kim:G3T16_00640"/>
<evidence type="ECO:0000313" key="3">
    <source>
        <dbReference type="Proteomes" id="UP000477680"/>
    </source>
</evidence>